<dbReference type="Proteomes" id="UP000324326">
    <property type="component" value="Unassembled WGS sequence"/>
</dbReference>
<accession>A0A5M8RTQ4</accession>
<evidence type="ECO:0000313" key="1">
    <source>
        <dbReference type="EMBL" id="KAA6451319.1"/>
    </source>
</evidence>
<name>A0A5M8RTQ4_9BACI</name>
<dbReference type="EMBL" id="QSND01000002">
    <property type="protein sequence ID" value="KAA6451319.1"/>
    <property type="molecule type" value="Genomic_DNA"/>
</dbReference>
<protein>
    <submittedName>
        <fullName evidence="1">Uncharacterized protein</fullName>
    </submittedName>
</protein>
<gene>
    <name evidence="1" type="ORF">DX927_11120</name>
</gene>
<sequence>MRELVIKFSTEGERFREIDESKSYFFSEAEKAINLLEKRLKNEGREAEKRFGFYMDGEYLLDSIIAINKNKKADQIEEHIVKAFTSTDQWTKEVAEEQVGKLKNYVQNEREAFLNEEFRAFAYLIRDVFEKKVDFLFSLKQTQALFQEVYAKIANGFFSQLEDIVFSILDSYECIVDFNDLLKGTYEETQLNKEKWFSNEQHFSQFVRFVSANYFSIRRARLDVLMSNNQLYQSFQDYLFEVKAENDFFKSWNTNLNLKKEIERKWIELQFEGLTINEEFVETGIIESILVGFFREELKKGDLTEEERRFCEGAARIEKRF</sequence>
<reference evidence="1 2" key="1">
    <citation type="submission" date="2018-08" db="EMBL/GenBank/DDBJ databases">
        <title>Bacillus phenotypic plasticity.</title>
        <authorList>
            <person name="Hurtado E."/>
        </authorList>
    </citation>
    <scope>NUCLEOTIDE SEQUENCE [LARGE SCALE GENOMIC DNA]</scope>
    <source>
        <strain evidence="1 2">427</strain>
    </source>
</reference>
<dbReference type="AlphaFoldDB" id="A0A5M8RTQ4"/>
<organism evidence="1 2">
    <name type="scientific">Bacillus swezeyi</name>
    <dbReference type="NCBI Taxonomy" id="1925020"/>
    <lineage>
        <taxon>Bacteria</taxon>
        <taxon>Bacillati</taxon>
        <taxon>Bacillota</taxon>
        <taxon>Bacilli</taxon>
        <taxon>Bacillales</taxon>
        <taxon>Bacillaceae</taxon>
        <taxon>Bacillus</taxon>
    </lineage>
</organism>
<evidence type="ECO:0000313" key="2">
    <source>
        <dbReference type="Proteomes" id="UP000324326"/>
    </source>
</evidence>
<comment type="caution">
    <text evidence="1">The sequence shown here is derived from an EMBL/GenBank/DDBJ whole genome shotgun (WGS) entry which is preliminary data.</text>
</comment>
<dbReference type="RefSeq" id="WP_148957213.1">
    <property type="nucleotide sequence ID" value="NZ_QSND01000002.1"/>
</dbReference>
<proteinExistence type="predicted"/>